<dbReference type="EMBL" id="CM043015">
    <property type="protein sequence ID" value="KAI4471657.1"/>
    <property type="molecule type" value="Genomic_DNA"/>
</dbReference>
<comment type="caution">
    <text evidence="1">The sequence shown here is derived from an EMBL/GenBank/DDBJ whole genome shotgun (WGS) entry which is preliminary data.</text>
</comment>
<keyword evidence="2" id="KW-1185">Reference proteome</keyword>
<reference evidence="1" key="1">
    <citation type="submission" date="2022-04" db="EMBL/GenBank/DDBJ databases">
        <title>Chromosome-scale genome assembly of Holotrichia oblita Faldermann.</title>
        <authorList>
            <person name="Rongchong L."/>
        </authorList>
    </citation>
    <scope>NUCLEOTIDE SEQUENCE</scope>
    <source>
        <strain evidence="1">81SQS9</strain>
    </source>
</reference>
<sequence>METYKLSEGALRTIMQGAQVDCPIMQVLGSKKITTINSDKDRYRILLSDGLFHISFAMFTTQINEKVESGELSMFSVIKIKRYITSVINNAGRSDKRVLVILDLEVTASGDKVTKKIGEPEPLSEDDLSSTAMKQAALKPNVSHETSCQPTTSKGHPNIVTLNQSLQDQLTHPISSLTPYQNKIAVITKIYHFRRVLVILDLEVTASGDKVTKKIGEPEPLSEDDLSSTAMKQAALKPNVSHETSCQPTTSKGHPNIVTLNQSLQDQLTHPISSLTPYQNKWIIKARVSNKSNIRPWNNSRGKGTFFSMDLVDESGEIRVTVFQDLVDKFYDYLEIDKVYYISKCKLKPANKQFTSLRNDYEMTLTNESIIQLCEDDVDSVPQTRYNFLTVDKIGQMEPASFVDVIGVCKAVSDLQTVQARSTGREVKKKELTLVDHTDNAISVTLWGQEAENFDGTSNPIIAIKGAKVGEFGGGKNLGTTMNGILKINPDIPEAHRLRGWYDNSGMHKEMKNLSARTGGNFDTPWMNFKEVREQNLGHSERGDYFQVCAIILLLRSENVLYKACPVEECNKKVVDMENGMFRCEKCCREYPNFKYRLLGSVNVGDFSGNQWLSMFSSEVEKVLGMSAAEVGKAYDEDKSALAEIADKANFKQFVFRCRAKYEVYNDENRLKTVAVRVDPVNHKKYNNYLVSKINQLMVN</sequence>
<name>A0ACB9TY31_HOLOL</name>
<accession>A0ACB9TY31</accession>
<evidence type="ECO:0000313" key="2">
    <source>
        <dbReference type="Proteomes" id="UP001056778"/>
    </source>
</evidence>
<evidence type="ECO:0000313" key="1">
    <source>
        <dbReference type="EMBL" id="KAI4471657.1"/>
    </source>
</evidence>
<proteinExistence type="predicted"/>
<protein>
    <submittedName>
        <fullName evidence="1">Replication factor a 1 rfa1</fullName>
    </submittedName>
</protein>
<organism evidence="1 2">
    <name type="scientific">Holotrichia oblita</name>
    <name type="common">Chafer beetle</name>
    <dbReference type="NCBI Taxonomy" id="644536"/>
    <lineage>
        <taxon>Eukaryota</taxon>
        <taxon>Metazoa</taxon>
        <taxon>Ecdysozoa</taxon>
        <taxon>Arthropoda</taxon>
        <taxon>Hexapoda</taxon>
        <taxon>Insecta</taxon>
        <taxon>Pterygota</taxon>
        <taxon>Neoptera</taxon>
        <taxon>Endopterygota</taxon>
        <taxon>Coleoptera</taxon>
        <taxon>Polyphaga</taxon>
        <taxon>Scarabaeiformia</taxon>
        <taxon>Scarabaeidae</taxon>
        <taxon>Melolonthinae</taxon>
        <taxon>Holotrichia</taxon>
    </lineage>
</organism>
<gene>
    <name evidence="1" type="ORF">MML48_1g00893</name>
</gene>
<dbReference type="Proteomes" id="UP001056778">
    <property type="component" value="Chromosome 1"/>
</dbReference>